<reference evidence="2" key="1">
    <citation type="submission" date="2020-06" db="EMBL/GenBank/DDBJ databases">
        <title>Whole Genome Sequence of Bradyrhizobium sp. Strain 1S1.</title>
        <authorList>
            <person name="Bromfield E.S.P."/>
            <person name="Cloutier S."/>
        </authorList>
    </citation>
    <scope>NUCLEOTIDE SEQUENCE [LARGE SCALE GENOMIC DNA]</scope>
    <source>
        <strain evidence="2">1S1</strain>
    </source>
</reference>
<evidence type="ECO:0000313" key="2">
    <source>
        <dbReference type="EMBL" id="NVI48931.1"/>
    </source>
</evidence>
<feature type="region of interest" description="Disordered" evidence="1">
    <location>
        <begin position="53"/>
        <end position="258"/>
    </location>
</feature>
<comment type="caution">
    <text evidence="2">The sequence shown here is derived from an EMBL/GenBank/DDBJ whole genome shotgun (WGS) entry which is preliminary data.</text>
</comment>
<accession>A0A973W7U4</accession>
<feature type="compositionally biased region" description="Basic and acidic residues" evidence="1">
    <location>
        <begin position="164"/>
        <end position="187"/>
    </location>
</feature>
<feature type="compositionally biased region" description="Basic and acidic residues" evidence="1">
    <location>
        <begin position="77"/>
        <end position="115"/>
    </location>
</feature>
<evidence type="ECO:0000256" key="1">
    <source>
        <dbReference type="SAM" id="MobiDB-lite"/>
    </source>
</evidence>
<feature type="compositionally biased region" description="Polar residues" evidence="1">
    <location>
        <begin position="224"/>
        <end position="238"/>
    </location>
</feature>
<feature type="compositionally biased region" description="Low complexity" evidence="1">
    <location>
        <begin position="132"/>
        <end position="163"/>
    </location>
</feature>
<dbReference type="RefSeq" id="WP_166214013.1">
    <property type="nucleotide sequence ID" value="NZ_CP088285.1"/>
</dbReference>
<organism evidence="2">
    <name type="scientific">Bradyrhizobium septentrionale</name>
    <dbReference type="NCBI Taxonomy" id="1404411"/>
    <lineage>
        <taxon>Bacteria</taxon>
        <taxon>Pseudomonadati</taxon>
        <taxon>Pseudomonadota</taxon>
        <taxon>Alphaproteobacteria</taxon>
        <taxon>Hyphomicrobiales</taxon>
        <taxon>Nitrobacteraceae</taxon>
        <taxon>Bradyrhizobium</taxon>
    </lineage>
</organism>
<protein>
    <submittedName>
        <fullName evidence="2">Uncharacterized protein</fullName>
    </submittedName>
</protein>
<proteinExistence type="predicted"/>
<gene>
    <name evidence="2" type="ORF">HAP48_039985</name>
</gene>
<dbReference type="EMBL" id="JAAOLE020000001">
    <property type="protein sequence ID" value="NVI48931.1"/>
    <property type="molecule type" value="Genomic_DNA"/>
</dbReference>
<dbReference type="AlphaFoldDB" id="A0A973W7U4"/>
<name>A0A973W7U4_9BRAD</name>
<sequence length="306" mass="31911">MLSYLKKFVMDILPSVAATIIGAYIVNHYIVARPEAPAAAAVTAAVDPKADPKAAAKPAEKSTVVSSLPEAGVKAKGMSERTLIERSASEKATVTEKPAEPKSTDPKAADSKPDAPADTASILADSRHRPVAPKAVAKAAPAAAPQLSAPATSAAPAEAAVTPEENRDANDLARAAIERLRKERPQDAARSQDAARTDLARLPDQQRPAAASAIRPLPPPIMVSNPSGENADQSSQSRPPYAASAQDSNRLTPPADIPVPVLQAPLDLRADAAMPAPKNERTSERSSVTDDVFSGMKSMFHAVLPK</sequence>